<organism evidence="4 5">
    <name type="scientific">Actinotalea soli</name>
    <dbReference type="NCBI Taxonomy" id="2819234"/>
    <lineage>
        <taxon>Bacteria</taxon>
        <taxon>Bacillati</taxon>
        <taxon>Actinomycetota</taxon>
        <taxon>Actinomycetes</taxon>
        <taxon>Micrococcales</taxon>
        <taxon>Cellulomonadaceae</taxon>
        <taxon>Actinotalea</taxon>
    </lineage>
</organism>
<dbReference type="InterPro" id="IPR006140">
    <property type="entry name" value="D-isomer_DH_NAD-bd"/>
</dbReference>
<evidence type="ECO:0000256" key="1">
    <source>
        <dbReference type="ARBA" id="ARBA00023002"/>
    </source>
</evidence>
<evidence type="ECO:0000259" key="3">
    <source>
        <dbReference type="Pfam" id="PF02826"/>
    </source>
</evidence>
<dbReference type="RefSeq" id="WP_208056160.1">
    <property type="nucleotide sequence ID" value="NZ_JAGEMK010000006.1"/>
</dbReference>
<dbReference type="CDD" id="cd05300">
    <property type="entry name" value="2-Hacid_dh_1"/>
    <property type="match status" value="1"/>
</dbReference>
<dbReference type="SUPFAM" id="SSF51735">
    <property type="entry name" value="NAD(P)-binding Rossmann-fold domains"/>
    <property type="match status" value="1"/>
</dbReference>
<keyword evidence="2" id="KW-0520">NAD</keyword>
<dbReference type="AlphaFoldDB" id="A0A939RUC2"/>
<dbReference type="InterPro" id="IPR036291">
    <property type="entry name" value="NAD(P)-bd_dom_sf"/>
</dbReference>
<evidence type="ECO:0000313" key="5">
    <source>
        <dbReference type="Proteomes" id="UP000664209"/>
    </source>
</evidence>
<dbReference type="GO" id="GO:0016491">
    <property type="term" value="F:oxidoreductase activity"/>
    <property type="evidence" value="ECO:0007669"/>
    <property type="project" value="UniProtKB-KW"/>
</dbReference>
<dbReference type="Gene3D" id="3.40.50.720">
    <property type="entry name" value="NAD(P)-binding Rossmann-like Domain"/>
    <property type="match status" value="2"/>
</dbReference>
<feature type="domain" description="D-isomer specific 2-hydroxyacid dehydrogenase NAD-binding" evidence="3">
    <location>
        <begin position="143"/>
        <end position="314"/>
    </location>
</feature>
<gene>
    <name evidence="4" type="ORF">J4G33_11720</name>
</gene>
<accession>A0A939RUC2</accession>
<protein>
    <submittedName>
        <fullName evidence="4">D-2-hydroxyacid dehydrogenase</fullName>
    </submittedName>
</protein>
<keyword evidence="1" id="KW-0560">Oxidoreductase</keyword>
<name>A0A939RUC2_9CELL</name>
<dbReference type="Proteomes" id="UP000664209">
    <property type="component" value="Unassembled WGS sequence"/>
</dbReference>
<reference evidence="4" key="1">
    <citation type="submission" date="2021-03" db="EMBL/GenBank/DDBJ databases">
        <title>Actinotalea soli sp. nov., isolated from soil.</title>
        <authorList>
            <person name="Ping W."/>
            <person name="Zhang J."/>
        </authorList>
    </citation>
    <scope>NUCLEOTIDE SEQUENCE</scope>
    <source>
        <strain evidence="4">BY-33</strain>
    </source>
</reference>
<dbReference type="PANTHER" id="PTHR43333:SF1">
    <property type="entry name" value="D-ISOMER SPECIFIC 2-HYDROXYACID DEHYDROGENASE NAD-BINDING DOMAIN-CONTAINING PROTEIN"/>
    <property type="match status" value="1"/>
</dbReference>
<keyword evidence="5" id="KW-1185">Reference proteome</keyword>
<evidence type="ECO:0000313" key="4">
    <source>
        <dbReference type="EMBL" id="MBO1752469.1"/>
    </source>
</evidence>
<sequence length="351" mass="36916">MAGTDRLRMVLATPLEEELCRRLEEIEPRVQLVRDHSLLPPMRHPGDHGGDPSWRRTADQQAAFEDLLDTADALYGIPDVSPEALARTVAANPRLRWVQTMAAGGASQVAAAGIAAEHLARVRFTTSAGVHARTLAEFAVFGLLAGAKTLPRLLELRSRGEWPGRWAMGQIHEQTVLVVGLGSIGRETARLAAALGATVIGANRSPVEAEGVQRTVGLDELAAVAPEVDALVVTLPGAPATTGLVDATVLDRLPAGATVVNVGRGTVIDEEALVAALVEGPVGFAALDVTAVEPLPAASPLWTLPNVLLSPHTAALSPHEDRRIAELTAENASRLLDGEPLRNLVDAAELL</sequence>
<dbReference type="GO" id="GO:0051287">
    <property type="term" value="F:NAD binding"/>
    <property type="evidence" value="ECO:0007669"/>
    <property type="project" value="InterPro"/>
</dbReference>
<dbReference type="EMBL" id="JAGEMK010000006">
    <property type="protein sequence ID" value="MBO1752469.1"/>
    <property type="molecule type" value="Genomic_DNA"/>
</dbReference>
<evidence type="ECO:0000256" key="2">
    <source>
        <dbReference type="ARBA" id="ARBA00023027"/>
    </source>
</evidence>
<proteinExistence type="predicted"/>
<dbReference type="PANTHER" id="PTHR43333">
    <property type="entry name" value="2-HACID_DH_C DOMAIN-CONTAINING PROTEIN"/>
    <property type="match status" value="1"/>
</dbReference>
<dbReference type="Pfam" id="PF02826">
    <property type="entry name" value="2-Hacid_dh_C"/>
    <property type="match status" value="1"/>
</dbReference>
<comment type="caution">
    <text evidence="4">The sequence shown here is derived from an EMBL/GenBank/DDBJ whole genome shotgun (WGS) entry which is preliminary data.</text>
</comment>